<organism evidence="2 3">
    <name type="scientific">Nephila pilipes</name>
    <name type="common">Giant wood spider</name>
    <name type="synonym">Nephila maculata</name>
    <dbReference type="NCBI Taxonomy" id="299642"/>
    <lineage>
        <taxon>Eukaryota</taxon>
        <taxon>Metazoa</taxon>
        <taxon>Ecdysozoa</taxon>
        <taxon>Arthropoda</taxon>
        <taxon>Chelicerata</taxon>
        <taxon>Arachnida</taxon>
        <taxon>Araneae</taxon>
        <taxon>Araneomorphae</taxon>
        <taxon>Entelegynae</taxon>
        <taxon>Araneoidea</taxon>
        <taxon>Nephilidae</taxon>
        <taxon>Nephila</taxon>
    </lineage>
</organism>
<feature type="compositionally biased region" description="Low complexity" evidence="1">
    <location>
        <begin position="969"/>
        <end position="979"/>
    </location>
</feature>
<dbReference type="PANTHER" id="PTHR24110">
    <property type="entry name" value="CENTROSOMAL PROTEIN OF 78 KDA"/>
    <property type="match status" value="1"/>
</dbReference>
<feature type="compositionally biased region" description="Low complexity" evidence="1">
    <location>
        <begin position="934"/>
        <end position="947"/>
    </location>
</feature>
<proteinExistence type="predicted"/>
<feature type="compositionally biased region" description="Basic residues" evidence="1">
    <location>
        <begin position="980"/>
        <end position="989"/>
    </location>
</feature>
<dbReference type="PRINTS" id="PR02062">
    <property type="entry name" value="CENTROSOME78"/>
</dbReference>
<dbReference type="Gene3D" id="3.80.10.10">
    <property type="entry name" value="Ribonuclease Inhibitor"/>
    <property type="match status" value="1"/>
</dbReference>
<dbReference type="InterPro" id="IPR032675">
    <property type="entry name" value="LRR_dom_sf"/>
</dbReference>
<keyword evidence="3" id="KW-1185">Reference proteome</keyword>
<dbReference type="GO" id="GO:0036064">
    <property type="term" value="C:ciliary basal body"/>
    <property type="evidence" value="ECO:0007669"/>
    <property type="project" value="TreeGrafter"/>
</dbReference>
<protein>
    <submittedName>
        <fullName evidence="2">Centrosomal protein of 78 kDa</fullName>
    </submittedName>
</protein>
<comment type="caution">
    <text evidence="2">The sequence shown here is derived from an EMBL/GenBank/DDBJ whole genome shotgun (WGS) entry which is preliminary data.</text>
</comment>
<feature type="compositionally biased region" description="Polar residues" evidence="1">
    <location>
        <begin position="713"/>
        <end position="744"/>
    </location>
</feature>
<evidence type="ECO:0000313" key="3">
    <source>
        <dbReference type="Proteomes" id="UP000887013"/>
    </source>
</evidence>
<name>A0A8X6NM43_NEPPI</name>
<dbReference type="SUPFAM" id="SSF52047">
    <property type="entry name" value="RNI-like"/>
    <property type="match status" value="1"/>
</dbReference>
<feature type="region of interest" description="Disordered" evidence="1">
    <location>
        <begin position="806"/>
        <end position="947"/>
    </location>
</feature>
<evidence type="ECO:0000313" key="2">
    <source>
        <dbReference type="EMBL" id="GFT20074.1"/>
    </source>
</evidence>
<dbReference type="Proteomes" id="UP000887013">
    <property type="component" value="Unassembled WGS sequence"/>
</dbReference>
<gene>
    <name evidence="2" type="primary">Cep78</name>
    <name evidence="2" type="ORF">NPIL_97291</name>
</gene>
<feature type="region of interest" description="Disordered" evidence="1">
    <location>
        <begin position="656"/>
        <end position="759"/>
    </location>
</feature>
<dbReference type="Pfam" id="PF13516">
    <property type="entry name" value="LRR_6"/>
    <property type="match status" value="1"/>
</dbReference>
<evidence type="ECO:0000256" key="1">
    <source>
        <dbReference type="SAM" id="MobiDB-lite"/>
    </source>
</evidence>
<feature type="region of interest" description="Disordered" evidence="1">
    <location>
        <begin position="965"/>
        <end position="1011"/>
    </location>
</feature>
<dbReference type="InterPro" id="IPR026212">
    <property type="entry name" value="Cep78"/>
</dbReference>
<dbReference type="PANTHER" id="PTHR24110:SF3">
    <property type="entry name" value="CENTROSOMAL PROTEIN OF 78 KDA"/>
    <property type="match status" value="1"/>
</dbReference>
<dbReference type="OrthoDB" id="78308at2759"/>
<feature type="compositionally biased region" description="Basic residues" evidence="1">
    <location>
        <begin position="814"/>
        <end position="827"/>
    </location>
</feature>
<sequence length="1034" mass="117209">MTYRNVRANVEIVFISDNIAFYQILLNLLNSKFSKMPEEIIIDFWAHYSCLCLKSKIFPLTSVLKKIKGTKLQCPVEAIRKEHWPLLLSALNVDNSFTEIYFFTRYSLDEQKEMCKEKKKKKSNLCFPIPYGCSAKNIADICMCVANLLHSSEALKVLKIENLCLRHEDFQSLSKGLKDSNIEKLSLAGCQLLNESIEVICRSLQSSNVELLDLSSCGLSELGMISISDLIKAHHLKRSNDMFPDTLRYRLPVFDAMKGLRRIYLNNNDIGNKGMEILMNSLEEDMWMKAFDLQKCGIGNEGAKSILKVLKSNVGLQLIDMRQNDIDDSLIDRIALQLSLNNSQKEIKYQLGDLWESKSKKIIRCKVMKVKSVKRLSPPKFGKNLSLKNHVKTTLQIKKPKVKDANTQTTSELSDEMIEMQKVLSHEIRMQKSLKHLVKKYKMENSLLRKELDKMAVLDDYILMDQETFIEVKNTFEKFKKFLEAMKKYGLWECLEMLEVDGKTDISVKQVITEILKKSAHLNENKPSTSKTNDLISLHSSIMEKHIPLEQYRSHRKHESLSSQSKITRDFQNFHDQNAANIKYMLGQSSTKQFSGMQTKVMKVYKDVCDNYSRNYNSSRAFHETNYREIQKPERHVSDDYINHIETFLRESGHKTLKNITKSKPTVVREQSLSRKKSVHSQTPATDITSDEQKSPSASHKTDSEKIRLKENASVSSYTSHIMSDNTSTSHEQSAHESNISSEYKSLPRKNISDESIQDNKNFSVEKSEIYKHQVHAPHISDISLHSEKILSSDSDVTLKSSKISVEKLSSNKSHPKTKTHSNRKAIKKESVESHNSSAKSDVSEPVSSVSSYNSKKVVKSAVSSGKGDSYSYLESVSDASTDKDVQSLTLSEVYSSPKHKNDMKNSDNISESSKVNEEPVESVVSLDEKLSDASQKSIAHSSIAKSSKVIEVPVESVAALDEKLSDASQKSIAYSSKSKSSKSKHTLKKLQSLHIEERPKENLSDASIPSLSDITTVSSRSLNTDSVMDQLSE</sequence>
<dbReference type="InterPro" id="IPR001611">
    <property type="entry name" value="Leu-rich_rpt"/>
</dbReference>
<dbReference type="GO" id="GO:0005813">
    <property type="term" value="C:centrosome"/>
    <property type="evidence" value="ECO:0007669"/>
    <property type="project" value="TreeGrafter"/>
</dbReference>
<feature type="compositionally biased region" description="Basic and acidic residues" evidence="1">
    <location>
        <begin position="700"/>
        <end position="711"/>
    </location>
</feature>
<dbReference type="EMBL" id="BMAW01105623">
    <property type="protein sequence ID" value="GFT20074.1"/>
    <property type="molecule type" value="Genomic_DNA"/>
</dbReference>
<dbReference type="GO" id="GO:0044782">
    <property type="term" value="P:cilium organization"/>
    <property type="evidence" value="ECO:0007669"/>
    <property type="project" value="TreeGrafter"/>
</dbReference>
<accession>A0A8X6NM43</accession>
<reference evidence="2" key="1">
    <citation type="submission" date="2020-08" db="EMBL/GenBank/DDBJ databases">
        <title>Multicomponent nature underlies the extraordinary mechanical properties of spider dragline silk.</title>
        <authorList>
            <person name="Kono N."/>
            <person name="Nakamura H."/>
            <person name="Mori M."/>
            <person name="Yoshida Y."/>
            <person name="Ohtoshi R."/>
            <person name="Malay A.D."/>
            <person name="Moran D.A.P."/>
            <person name="Tomita M."/>
            <person name="Numata K."/>
            <person name="Arakawa K."/>
        </authorList>
    </citation>
    <scope>NUCLEOTIDE SEQUENCE</scope>
</reference>
<dbReference type="AlphaFoldDB" id="A0A8X6NM43"/>
<feature type="compositionally biased region" description="Basic and acidic residues" evidence="1">
    <location>
        <begin position="995"/>
        <end position="1004"/>
    </location>
</feature>
<dbReference type="SMART" id="SM00368">
    <property type="entry name" value="LRR_RI"/>
    <property type="match status" value="5"/>
</dbReference>
<feature type="compositionally biased region" description="Low complexity" evidence="1">
    <location>
        <begin position="840"/>
        <end position="867"/>
    </location>
</feature>